<evidence type="ECO:0000256" key="9">
    <source>
        <dbReference type="ARBA" id="ARBA00022801"/>
    </source>
</evidence>
<dbReference type="EC" id="3.1.26.4" evidence="5"/>
<evidence type="ECO:0000259" key="11">
    <source>
        <dbReference type="PROSITE" id="PS50879"/>
    </source>
</evidence>
<keyword evidence="7" id="KW-0479">Metal-binding</keyword>
<sequence length="160" mass="18254">MCRMHCENHCRRETFKWYDKVMRIFYTDGSASPNPGPGGFAVIENGKPVALGSEDGETTNIRMEGFALVAAMRLAAGEPCEIHTDSEFWINVLTKWAPGWEEKGWRKKGGEIKNLELVQQAYKLYCTTRPKLVWVRGHVGHEQNEQADEWANKAREGVRL</sequence>
<keyword evidence="8" id="KW-0255">Endonuclease</keyword>
<keyword evidence="10" id="KW-0460">Magnesium</keyword>
<dbReference type="InterPro" id="IPR036397">
    <property type="entry name" value="RNaseH_sf"/>
</dbReference>
<dbReference type="InterPro" id="IPR050092">
    <property type="entry name" value="RNase_H"/>
</dbReference>
<comment type="similarity">
    <text evidence="3">Belongs to the RNase H family.</text>
</comment>
<comment type="subunit">
    <text evidence="4">Monomer.</text>
</comment>
<evidence type="ECO:0000256" key="8">
    <source>
        <dbReference type="ARBA" id="ARBA00022759"/>
    </source>
</evidence>
<evidence type="ECO:0000256" key="1">
    <source>
        <dbReference type="ARBA" id="ARBA00000077"/>
    </source>
</evidence>
<dbReference type="PROSITE" id="PS50879">
    <property type="entry name" value="RNASE_H_1"/>
    <property type="match status" value="1"/>
</dbReference>
<name>A0ABY8WVM2_9BACT</name>
<dbReference type="InterPro" id="IPR002156">
    <property type="entry name" value="RNaseH_domain"/>
</dbReference>
<evidence type="ECO:0000256" key="5">
    <source>
        <dbReference type="ARBA" id="ARBA00012180"/>
    </source>
</evidence>
<protein>
    <recommendedName>
        <fullName evidence="5">ribonuclease H</fullName>
        <ecNumber evidence="5">3.1.26.4</ecNumber>
    </recommendedName>
</protein>
<accession>A0ABY8WVM2</accession>
<dbReference type="PANTHER" id="PTHR10642:SF26">
    <property type="entry name" value="RIBONUCLEASE H1"/>
    <property type="match status" value="1"/>
</dbReference>
<keyword evidence="13" id="KW-1185">Reference proteome</keyword>
<proteinExistence type="inferred from homology"/>
<dbReference type="SUPFAM" id="SSF53098">
    <property type="entry name" value="Ribonuclease H-like"/>
    <property type="match status" value="1"/>
</dbReference>
<keyword evidence="6" id="KW-0540">Nuclease</keyword>
<dbReference type="InterPro" id="IPR012337">
    <property type="entry name" value="RNaseH-like_sf"/>
</dbReference>
<dbReference type="CDD" id="cd09278">
    <property type="entry name" value="RNase_HI_prokaryote_like"/>
    <property type="match status" value="1"/>
</dbReference>
<comment type="cofactor">
    <cofactor evidence="2">
        <name>Mg(2+)</name>
        <dbReference type="ChEBI" id="CHEBI:18420"/>
    </cofactor>
</comment>
<comment type="catalytic activity">
    <reaction evidence="1">
        <text>Endonucleolytic cleavage to 5'-phosphomonoester.</text>
        <dbReference type="EC" id="3.1.26.4"/>
    </reaction>
</comment>
<evidence type="ECO:0000256" key="2">
    <source>
        <dbReference type="ARBA" id="ARBA00001946"/>
    </source>
</evidence>
<dbReference type="Pfam" id="PF00075">
    <property type="entry name" value="RNase_H"/>
    <property type="match status" value="1"/>
</dbReference>
<evidence type="ECO:0000256" key="10">
    <source>
        <dbReference type="ARBA" id="ARBA00022842"/>
    </source>
</evidence>
<organism evidence="12 13">
    <name type="scientific">Candidatus Southlakia epibionticum</name>
    <dbReference type="NCBI Taxonomy" id="3043284"/>
    <lineage>
        <taxon>Bacteria</taxon>
        <taxon>Candidatus Saccharimonadota</taxon>
        <taxon>Candidatus Saccharimonadia</taxon>
        <taxon>Candidatus Saccharimonadales</taxon>
        <taxon>Candidatus Saccharimonadaceae</taxon>
        <taxon>Candidatus Southlakia</taxon>
    </lineage>
</organism>
<evidence type="ECO:0000256" key="6">
    <source>
        <dbReference type="ARBA" id="ARBA00022722"/>
    </source>
</evidence>
<evidence type="ECO:0000256" key="3">
    <source>
        <dbReference type="ARBA" id="ARBA00005300"/>
    </source>
</evidence>
<dbReference type="PANTHER" id="PTHR10642">
    <property type="entry name" value="RIBONUCLEASE H1"/>
    <property type="match status" value="1"/>
</dbReference>
<feature type="domain" description="RNase H type-1" evidence="11">
    <location>
        <begin position="19"/>
        <end position="156"/>
    </location>
</feature>
<gene>
    <name evidence="12" type="ORF">SEML1_0262</name>
</gene>
<keyword evidence="9" id="KW-0378">Hydrolase</keyword>
<evidence type="ECO:0000313" key="12">
    <source>
        <dbReference type="EMBL" id="WIO45892.1"/>
    </source>
</evidence>
<reference evidence="12 13" key="1">
    <citation type="journal article" date="2023" name="Cell">
        <title>Genetic manipulation of Patescibacteria provides mechanistic insights into microbial dark matter and the epibiotic lifestyle.</title>
        <authorList>
            <person name="Wang Y."/>
            <person name="Gallagher L.A."/>
            <person name="Andrade P.A."/>
            <person name="Liu A."/>
            <person name="Humphreys I.R."/>
            <person name="Turkarslan S."/>
            <person name="Cutler K.J."/>
            <person name="Arrieta-Ortiz M.L."/>
            <person name="Li Y."/>
            <person name="Radey M.C."/>
            <person name="McLean J.S."/>
            <person name="Cong Q."/>
            <person name="Baker D."/>
            <person name="Baliga N.S."/>
            <person name="Peterson S.B."/>
            <person name="Mougous J.D."/>
        </authorList>
    </citation>
    <scope>NUCLEOTIDE SEQUENCE [LARGE SCALE GENOMIC DNA]</scope>
    <source>
        <strain evidence="12 13">ML1</strain>
    </source>
</reference>
<dbReference type="InterPro" id="IPR022892">
    <property type="entry name" value="RNaseHI"/>
</dbReference>
<dbReference type="Gene3D" id="3.30.420.10">
    <property type="entry name" value="Ribonuclease H-like superfamily/Ribonuclease H"/>
    <property type="match status" value="1"/>
</dbReference>
<dbReference type="EMBL" id="CP124550">
    <property type="protein sequence ID" value="WIO45892.1"/>
    <property type="molecule type" value="Genomic_DNA"/>
</dbReference>
<evidence type="ECO:0000256" key="4">
    <source>
        <dbReference type="ARBA" id="ARBA00011245"/>
    </source>
</evidence>
<evidence type="ECO:0000313" key="13">
    <source>
        <dbReference type="Proteomes" id="UP001177295"/>
    </source>
</evidence>
<dbReference type="Proteomes" id="UP001177295">
    <property type="component" value="Chromosome"/>
</dbReference>
<evidence type="ECO:0000256" key="7">
    <source>
        <dbReference type="ARBA" id="ARBA00022723"/>
    </source>
</evidence>